<feature type="region of interest" description="Disordered" evidence="1">
    <location>
        <begin position="183"/>
        <end position="203"/>
    </location>
</feature>
<proteinExistence type="predicted"/>
<evidence type="ECO:0000256" key="1">
    <source>
        <dbReference type="SAM" id="MobiDB-lite"/>
    </source>
</evidence>
<dbReference type="Proteomes" id="UP000077154">
    <property type="component" value="Unassembled WGS sequence"/>
</dbReference>
<dbReference type="GeneID" id="36285310"/>
<dbReference type="OrthoDB" id="5244662at2759"/>
<organism evidence="2">
    <name type="scientific">Pseudogymnoascus destructans</name>
    <dbReference type="NCBI Taxonomy" id="655981"/>
    <lineage>
        <taxon>Eukaryota</taxon>
        <taxon>Fungi</taxon>
        <taxon>Dikarya</taxon>
        <taxon>Ascomycota</taxon>
        <taxon>Pezizomycotina</taxon>
        <taxon>Leotiomycetes</taxon>
        <taxon>Thelebolales</taxon>
        <taxon>Thelebolaceae</taxon>
        <taxon>Pseudogymnoascus</taxon>
    </lineage>
</organism>
<dbReference type="AlphaFoldDB" id="A0A177AJK3"/>
<name>A0A177AJK3_9PEZI</name>
<dbReference type="EMBL" id="KV441389">
    <property type="protein sequence ID" value="OAF61344.1"/>
    <property type="molecule type" value="Genomic_DNA"/>
</dbReference>
<feature type="region of interest" description="Disordered" evidence="1">
    <location>
        <begin position="143"/>
        <end position="167"/>
    </location>
</feature>
<dbReference type="RefSeq" id="XP_024326619.1">
    <property type="nucleotide sequence ID" value="XM_024465894.1"/>
</dbReference>
<protein>
    <submittedName>
        <fullName evidence="2">Uncharacterized protein</fullName>
    </submittedName>
</protein>
<gene>
    <name evidence="2" type="ORF">VC83_02227</name>
</gene>
<reference evidence="2" key="1">
    <citation type="submission" date="2016-03" db="EMBL/GenBank/DDBJ databases">
        <title>Updated assembly of Pseudogymnoascus destructans, the fungus causing white-nose syndrome of bats.</title>
        <authorList>
            <person name="Palmer J.M."/>
            <person name="Drees K.P."/>
            <person name="Foster J.T."/>
            <person name="Lindner D.L."/>
        </authorList>
    </citation>
    <scope>NUCLEOTIDE SEQUENCE [LARGE SCALE GENOMIC DNA]</scope>
    <source>
        <strain evidence="2">20631-21</strain>
    </source>
</reference>
<sequence>MRWIIKDIMGHCMKQDKDGKRNKRLCSEEIPVSACLTVLIMMYAVSSQVELQVHYRQSDHDAWREIKQIDKNIIDILTKLRSPESFQAIADALNNTRDEVLAAHLSPEGQILLAGKEIIPLQLHGSSFVPVLDVNLITPAPTTIGDSTAEDWTSDEDKPGPSFTPVNRPLLKRKRAMLAKTIRSAHGREVPSSSSGPSGEYIPHGIDSESDDDTNAIISWTQTMCTLV</sequence>
<accession>A0A177AJK3</accession>
<evidence type="ECO:0000313" key="2">
    <source>
        <dbReference type="EMBL" id="OAF61344.1"/>
    </source>
</evidence>
<dbReference type="VEuPathDB" id="FungiDB:GMDG_03292"/>